<feature type="region of interest" description="Disordered" evidence="1">
    <location>
        <begin position="429"/>
        <end position="457"/>
    </location>
</feature>
<name>A0A4Y1RHV1_PRUDU</name>
<dbReference type="GO" id="GO:0005874">
    <property type="term" value="C:microtubule"/>
    <property type="evidence" value="ECO:0007669"/>
    <property type="project" value="InterPro"/>
</dbReference>
<dbReference type="InterPro" id="IPR011989">
    <property type="entry name" value="ARM-like"/>
</dbReference>
<dbReference type="AlphaFoldDB" id="A0A4Y1RHV1"/>
<dbReference type="EMBL" id="AP019301">
    <property type="protein sequence ID" value="BBH03871.1"/>
    <property type="molecule type" value="Genomic_DNA"/>
</dbReference>
<dbReference type="PANTHER" id="PTHR31355">
    <property type="entry name" value="MICROTUBULE-ASSOCIATED PROTEIN TORTIFOLIA1"/>
    <property type="match status" value="1"/>
</dbReference>
<feature type="region of interest" description="Disordered" evidence="1">
    <location>
        <begin position="294"/>
        <end position="383"/>
    </location>
</feature>
<dbReference type="PANTHER" id="PTHR31355:SF8">
    <property type="entry name" value="TORTIFOLIA1-LIKE PROTEIN 3"/>
    <property type="match status" value="1"/>
</dbReference>
<evidence type="ECO:0000259" key="2">
    <source>
        <dbReference type="Pfam" id="PF24714"/>
    </source>
</evidence>
<dbReference type="GO" id="GO:0008017">
    <property type="term" value="F:microtubule binding"/>
    <property type="evidence" value="ECO:0007669"/>
    <property type="project" value="InterPro"/>
</dbReference>
<dbReference type="InterPro" id="IPR016024">
    <property type="entry name" value="ARM-type_fold"/>
</dbReference>
<gene>
    <name evidence="3" type="ORF">Prudu_014861</name>
</gene>
<feature type="compositionally biased region" description="Pro residues" evidence="1">
    <location>
        <begin position="7"/>
        <end position="16"/>
    </location>
</feature>
<reference evidence="3" key="1">
    <citation type="journal article" date="2019" name="Science">
        <title>Mutation of a bHLH transcription factor allowed almond domestication.</title>
        <authorList>
            <person name="Sanchez-Perez R."/>
            <person name="Pavan S."/>
            <person name="Mazzeo R."/>
            <person name="Moldovan C."/>
            <person name="Aiese Cigliano R."/>
            <person name="Del Cueto J."/>
            <person name="Ricciardi F."/>
            <person name="Lotti C."/>
            <person name="Ricciardi L."/>
            <person name="Dicenta F."/>
            <person name="Lopez-Marques R.L."/>
            <person name="Lindberg Moller B."/>
        </authorList>
    </citation>
    <scope>NUCLEOTIDE SEQUENCE</scope>
</reference>
<dbReference type="SUPFAM" id="SSF48371">
    <property type="entry name" value="ARM repeat"/>
    <property type="match status" value="1"/>
</dbReference>
<feature type="domain" description="TORTIFOLIA1/SINE1-2 N-terminal" evidence="2">
    <location>
        <begin position="20"/>
        <end position="291"/>
    </location>
</feature>
<feature type="compositionally biased region" description="Basic and acidic residues" evidence="1">
    <location>
        <begin position="429"/>
        <end position="438"/>
    </location>
</feature>
<dbReference type="Gene3D" id="1.25.10.10">
    <property type="entry name" value="Leucine-rich Repeat Variant"/>
    <property type="match status" value="1"/>
</dbReference>
<evidence type="ECO:0000313" key="3">
    <source>
        <dbReference type="EMBL" id="BBH03871.1"/>
    </source>
</evidence>
<dbReference type="InterPro" id="IPR033337">
    <property type="entry name" value="TORTIFOLIA1/SINE1-2"/>
</dbReference>
<dbReference type="Pfam" id="PF24714">
    <property type="entry name" value="TOR1L1_N"/>
    <property type="match status" value="1"/>
</dbReference>
<accession>A0A4Y1RHV1</accession>
<organism evidence="3">
    <name type="scientific">Prunus dulcis</name>
    <name type="common">Almond</name>
    <name type="synonym">Amygdalus dulcis</name>
    <dbReference type="NCBI Taxonomy" id="3755"/>
    <lineage>
        <taxon>Eukaryota</taxon>
        <taxon>Viridiplantae</taxon>
        <taxon>Streptophyta</taxon>
        <taxon>Embryophyta</taxon>
        <taxon>Tracheophyta</taxon>
        <taxon>Spermatophyta</taxon>
        <taxon>Magnoliopsida</taxon>
        <taxon>eudicotyledons</taxon>
        <taxon>Gunneridae</taxon>
        <taxon>Pentapetalae</taxon>
        <taxon>rosids</taxon>
        <taxon>fabids</taxon>
        <taxon>Rosales</taxon>
        <taxon>Rosaceae</taxon>
        <taxon>Amygdaloideae</taxon>
        <taxon>Amygdaleae</taxon>
        <taxon>Prunus</taxon>
    </lineage>
</organism>
<evidence type="ECO:0000256" key="1">
    <source>
        <dbReference type="SAM" id="MobiDB-lite"/>
    </source>
</evidence>
<dbReference type="FunFam" id="1.25.10.10:FF:000464">
    <property type="entry name" value="TORTIFOLIA1-like protein 3 isoform A"/>
    <property type="match status" value="1"/>
</dbReference>
<dbReference type="InterPro" id="IPR057600">
    <property type="entry name" value="TORTIFOLIA1/SINE1-2_N"/>
</dbReference>
<feature type="region of interest" description="Disordered" evidence="1">
    <location>
        <begin position="1"/>
        <end position="20"/>
    </location>
</feature>
<sequence>MLLESPEAPPPDPTMPPAQNLKHRVFTCLTKLSDRDTHSLAASELESIARTLEPSSVPVFLSCIQSTDASDKSLVRKQCVHLITVLSESHGDALSPHLSKMLSNITKRLRDPDSAVRSACQNAVASLSCHVTKPPFSSFLKPLTDALFTEQDPNSQIGSALCLASGIDAAPDPEPAKLARLLPRLERLMKYDGFKAKPAVLTLIGSVIGSGGASGEGALKSLVPCLVGFLSSEDWAARKAAAEALAQLAVVERDTLSEFKAGSLRTFENRKFDKVKGVREVMNQMVEVWKQIPDLSDEASPPPPSNASSKENASDGYHPAVSRNCDAPGSEAPKLKKKPILACRSTPPDSSYATTARKRSPLKSNDKKKNPGMFRKTDHKKPSDWDVEVAALSAPSSAGAFDDGLKERDEERKINGNTRFSKPETKRALFHKSSDSKVHKFGGSRSGSRVAPCQEDTPDSTVIVSNVTEDIHKNHRECEDLSLIRSQLVQIEKQQSSLLDLVQRFMGSSQNGMRSLETRVHGLELALDEISYDLALSSGRMTKIDSRSRTCCLLPGRDFWSSKFWRKTESRYSPSRFPNSRGIAPAAAMCYRSDDNGNAETLMLENLRFRLQDQSGFIVNPLAEIQSGSRLLFSILCGIISAGNFEFVLSVLSTQQI</sequence>
<protein>
    <submittedName>
        <fullName evidence="3">ARM repeat superfamily protein</fullName>
    </submittedName>
</protein>
<proteinExistence type="predicted"/>